<dbReference type="EMBL" id="JACIDO010000023">
    <property type="protein sequence ID" value="MBB3938241.1"/>
    <property type="molecule type" value="Genomic_DNA"/>
</dbReference>
<evidence type="ECO:0000313" key="3">
    <source>
        <dbReference type="Proteomes" id="UP000531216"/>
    </source>
</evidence>
<evidence type="ECO:0000256" key="1">
    <source>
        <dbReference type="SAM" id="MobiDB-lite"/>
    </source>
</evidence>
<reference evidence="2 3" key="1">
    <citation type="submission" date="2020-08" db="EMBL/GenBank/DDBJ databases">
        <title>Genomic Encyclopedia of Type Strains, Phase IV (KMG-IV): sequencing the most valuable type-strain genomes for metagenomic binning, comparative biology and taxonomic classification.</title>
        <authorList>
            <person name="Goeker M."/>
        </authorList>
    </citation>
    <scope>NUCLEOTIDE SEQUENCE [LARGE SCALE GENOMIC DNA]</scope>
    <source>
        <strain evidence="2 3">DSM 25024</strain>
    </source>
</reference>
<accession>A0A7W6BUI3</accession>
<proteinExistence type="predicted"/>
<gene>
    <name evidence="2" type="ORF">GGR05_004412</name>
</gene>
<organism evidence="2 3">
    <name type="scientific">Aureimonas phyllosphaerae</name>
    <dbReference type="NCBI Taxonomy" id="1166078"/>
    <lineage>
        <taxon>Bacteria</taxon>
        <taxon>Pseudomonadati</taxon>
        <taxon>Pseudomonadota</taxon>
        <taxon>Alphaproteobacteria</taxon>
        <taxon>Hyphomicrobiales</taxon>
        <taxon>Aurantimonadaceae</taxon>
        <taxon>Aureimonas</taxon>
    </lineage>
</organism>
<dbReference type="Gene3D" id="1.10.10.1550">
    <property type="entry name" value="ROS/MUCR transcriptional regulator protein"/>
    <property type="match status" value="1"/>
</dbReference>
<name>A0A7W6BUI3_9HYPH</name>
<dbReference type="AlphaFoldDB" id="A0A7W6BUI3"/>
<sequence length="59" mass="6123">MPIAETVAPDHIVSLETGQRFKVLERHVRSLGPIADGLPPAMGPAEELSDGGAELCGVS</sequence>
<evidence type="ECO:0000313" key="2">
    <source>
        <dbReference type="EMBL" id="MBB3938241.1"/>
    </source>
</evidence>
<dbReference type="InterPro" id="IPR041920">
    <property type="entry name" value="ROS/MUCR_sf"/>
</dbReference>
<protein>
    <submittedName>
        <fullName evidence="2">Uncharacterized protein</fullName>
    </submittedName>
</protein>
<comment type="caution">
    <text evidence="2">The sequence shown here is derived from an EMBL/GenBank/DDBJ whole genome shotgun (WGS) entry which is preliminary data.</text>
</comment>
<feature type="region of interest" description="Disordered" evidence="1">
    <location>
        <begin position="38"/>
        <end position="59"/>
    </location>
</feature>
<keyword evidence="3" id="KW-1185">Reference proteome</keyword>
<dbReference type="Proteomes" id="UP000531216">
    <property type="component" value="Unassembled WGS sequence"/>
</dbReference>